<feature type="transmembrane region" description="Helical" evidence="1">
    <location>
        <begin position="188"/>
        <end position="210"/>
    </location>
</feature>
<feature type="transmembrane region" description="Helical" evidence="1">
    <location>
        <begin position="88"/>
        <end position="107"/>
    </location>
</feature>
<name>A0A1F8GPY6_9BACT</name>
<comment type="caution">
    <text evidence="2">The sequence shown here is derived from an EMBL/GenBank/DDBJ whole genome shotgun (WGS) entry which is preliminary data.</text>
</comment>
<keyword evidence="1" id="KW-1133">Transmembrane helix</keyword>
<dbReference type="GO" id="GO:0008381">
    <property type="term" value="F:mechanosensitive monoatomic ion channel activity"/>
    <property type="evidence" value="ECO:0007669"/>
    <property type="project" value="InterPro"/>
</dbReference>
<protein>
    <submittedName>
        <fullName evidence="2">Uncharacterized protein</fullName>
    </submittedName>
</protein>
<dbReference type="InterPro" id="IPR045275">
    <property type="entry name" value="MscS_archaea/bacteria_type"/>
</dbReference>
<dbReference type="PANTHER" id="PTHR30221:SF1">
    <property type="entry name" value="SMALL-CONDUCTANCE MECHANOSENSITIVE CHANNEL"/>
    <property type="match status" value="1"/>
</dbReference>
<evidence type="ECO:0000313" key="2">
    <source>
        <dbReference type="EMBL" id="OGN27485.1"/>
    </source>
</evidence>
<proteinExistence type="predicted"/>
<dbReference type="Pfam" id="PF05552">
    <property type="entry name" value="MS_channel_1st_1"/>
    <property type="match status" value="2"/>
</dbReference>
<dbReference type="Gene3D" id="1.10.287.1260">
    <property type="match status" value="1"/>
</dbReference>
<dbReference type="Proteomes" id="UP000179047">
    <property type="component" value="Unassembled WGS sequence"/>
</dbReference>
<reference evidence="2 3" key="1">
    <citation type="journal article" date="2016" name="Nat. Commun.">
        <title>Thousands of microbial genomes shed light on interconnected biogeochemical processes in an aquifer system.</title>
        <authorList>
            <person name="Anantharaman K."/>
            <person name="Brown C.T."/>
            <person name="Hug L.A."/>
            <person name="Sharon I."/>
            <person name="Castelle C.J."/>
            <person name="Probst A.J."/>
            <person name="Thomas B.C."/>
            <person name="Singh A."/>
            <person name="Wilkins M.J."/>
            <person name="Karaoz U."/>
            <person name="Brodie E.L."/>
            <person name="Williams K.H."/>
            <person name="Hubbard S.S."/>
            <person name="Banfield J.F."/>
        </authorList>
    </citation>
    <scope>NUCLEOTIDE SEQUENCE [LARGE SCALE GENOMIC DNA]</scope>
</reference>
<evidence type="ECO:0000313" key="3">
    <source>
        <dbReference type="Proteomes" id="UP000179047"/>
    </source>
</evidence>
<dbReference type="InterPro" id="IPR008910">
    <property type="entry name" value="MSC_TM_helix"/>
</dbReference>
<keyword evidence="1" id="KW-0812">Transmembrane</keyword>
<keyword evidence="1" id="KW-0472">Membrane</keyword>
<evidence type="ECO:0000256" key="1">
    <source>
        <dbReference type="SAM" id="Phobius"/>
    </source>
</evidence>
<sequence length="230" mass="25606">MYNNLVATDIVQQSFISLWASIWAFAPRFLAAVVVFLVGWLIAVVVAKIVWHFVKAIQLDRALDSVGFKQVWERSGHKLDSPFFFYELVKWFILAVSLMSATGILGLDQVTDFLYRVVGYLPNVIIAAIILVIGVLVARFLERLVRGSIRAAEFGSANTLALITRWAVLIFTILATLSQLGFEFSDDISLTLMQGIVFAIALALGLSFGLGGRDHADEYIAKLRKHIQQD</sequence>
<dbReference type="STRING" id="1802701.A3A33_04650"/>
<feature type="transmembrane region" description="Helical" evidence="1">
    <location>
        <begin position="119"/>
        <end position="141"/>
    </location>
</feature>
<dbReference type="EMBL" id="MGKP01000029">
    <property type="protein sequence ID" value="OGN27485.1"/>
    <property type="molecule type" value="Genomic_DNA"/>
</dbReference>
<organism evidence="2 3">
    <name type="scientific">Candidatus Yanofskybacteria bacterium RIFCSPLOWO2_01_FULL_49_25</name>
    <dbReference type="NCBI Taxonomy" id="1802701"/>
    <lineage>
        <taxon>Bacteria</taxon>
        <taxon>Candidatus Yanofskyibacteriota</taxon>
    </lineage>
</organism>
<accession>A0A1F8GPY6</accession>
<gene>
    <name evidence="2" type="ORF">A3A33_04650</name>
</gene>
<feature type="transmembrane region" description="Helical" evidence="1">
    <location>
        <begin position="162"/>
        <end position="182"/>
    </location>
</feature>
<dbReference type="PANTHER" id="PTHR30221">
    <property type="entry name" value="SMALL-CONDUCTANCE MECHANOSENSITIVE CHANNEL"/>
    <property type="match status" value="1"/>
</dbReference>
<dbReference type="AlphaFoldDB" id="A0A1F8GPY6"/>
<feature type="transmembrane region" description="Helical" evidence="1">
    <location>
        <begin position="29"/>
        <end position="51"/>
    </location>
</feature>